<dbReference type="GO" id="GO:0046982">
    <property type="term" value="F:protein heterodimerization activity"/>
    <property type="evidence" value="ECO:0007669"/>
    <property type="project" value="InterPro"/>
</dbReference>
<accession>A0A5J9U3A7</accession>
<comment type="caution">
    <text evidence="1">The sequence shown here is derived from an EMBL/GenBank/DDBJ whole genome shotgun (WGS) entry which is preliminary data.</text>
</comment>
<organism evidence="1 2">
    <name type="scientific">Eragrostis curvula</name>
    <name type="common">weeping love grass</name>
    <dbReference type="NCBI Taxonomy" id="38414"/>
    <lineage>
        <taxon>Eukaryota</taxon>
        <taxon>Viridiplantae</taxon>
        <taxon>Streptophyta</taxon>
        <taxon>Embryophyta</taxon>
        <taxon>Tracheophyta</taxon>
        <taxon>Spermatophyta</taxon>
        <taxon>Magnoliopsida</taxon>
        <taxon>Liliopsida</taxon>
        <taxon>Poales</taxon>
        <taxon>Poaceae</taxon>
        <taxon>PACMAD clade</taxon>
        <taxon>Chloridoideae</taxon>
        <taxon>Eragrostideae</taxon>
        <taxon>Eragrostidinae</taxon>
        <taxon>Eragrostis</taxon>
    </lineage>
</organism>
<gene>
    <name evidence="1" type="ORF">EJB05_34252</name>
</gene>
<keyword evidence="2" id="KW-1185">Reference proteome</keyword>
<protein>
    <recommendedName>
        <fullName evidence="3">Histone H2A</fullName>
    </recommendedName>
</protein>
<reference evidence="1 2" key="1">
    <citation type="journal article" date="2019" name="Sci. Rep.">
        <title>A high-quality genome of Eragrostis curvula grass provides insights into Poaceae evolution and supports new strategies to enhance forage quality.</title>
        <authorList>
            <person name="Carballo J."/>
            <person name="Santos B.A.C.M."/>
            <person name="Zappacosta D."/>
            <person name="Garbus I."/>
            <person name="Selva J.P."/>
            <person name="Gallo C.A."/>
            <person name="Diaz A."/>
            <person name="Albertini E."/>
            <person name="Caccamo M."/>
            <person name="Echenique V."/>
        </authorList>
    </citation>
    <scope>NUCLEOTIDE SEQUENCE [LARGE SCALE GENOMIC DNA]</scope>
    <source>
        <strain evidence="2">cv. Victoria</strain>
        <tissue evidence="1">Leaf</tissue>
    </source>
</reference>
<evidence type="ECO:0000313" key="1">
    <source>
        <dbReference type="EMBL" id="TVU18173.1"/>
    </source>
</evidence>
<dbReference type="Gramene" id="TVU18173">
    <property type="protein sequence ID" value="TVU18173"/>
    <property type="gene ID" value="EJB05_34252"/>
</dbReference>
<dbReference type="Gene3D" id="1.10.20.10">
    <property type="entry name" value="Histone, subunit A"/>
    <property type="match status" value="1"/>
</dbReference>
<sequence length="127" mass="13988">MVVLARYGSGWNNNKTCIIPCHILLAIRNDKELKSLLAGITIPHAGPAASLRQGVAWTAKFVAGSTASLCHRLGKLMRNQRAVPLVNKAKMLQHAGEQARVWLWEEQQNLHHPVPHPPGDPQRKGAQ</sequence>
<dbReference type="Proteomes" id="UP000324897">
    <property type="component" value="Chromosome 7"/>
</dbReference>
<dbReference type="SUPFAM" id="SSF47113">
    <property type="entry name" value="Histone-fold"/>
    <property type="match status" value="1"/>
</dbReference>
<proteinExistence type="predicted"/>
<evidence type="ECO:0000313" key="2">
    <source>
        <dbReference type="Proteomes" id="UP000324897"/>
    </source>
</evidence>
<feature type="non-terminal residue" evidence="1">
    <location>
        <position position="1"/>
    </location>
</feature>
<name>A0A5J9U3A7_9POAL</name>
<dbReference type="InterPro" id="IPR009072">
    <property type="entry name" value="Histone-fold"/>
</dbReference>
<dbReference type="AlphaFoldDB" id="A0A5J9U3A7"/>
<evidence type="ECO:0008006" key="3">
    <source>
        <dbReference type="Google" id="ProtNLM"/>
    </source>
</evidence>
<dbReference type="EMBL" id="RWGY01000029">
    <property type="protein sequence ID" value="TVU18173.1"/>
    <property type="molecule type" value="Genomic_DNA"/>
</dbReference>